<dbReference type="InterPro" id="IPR003594">
    <property type="entry name" value="HATPase_dom"/>
</dbReference>
<dbReference type="InterPro" id="IPR036097">
    <property type="entry name" value="HisK_dim/P_sf"/>
</dbReference>
<evidence type="ECO:0000259" key="10">
    <source>
        <dbReference type="PROSITE" id="PS50110"/>
    </source>
</evidence>
<evidence type="ECO:0000313" key="11">
    <source>
        <dbReference type="EMBL" id="MYN09274.1"/>
    </source>
</evidence>
<dbReference type="EC" id="2.7.13.3" evidence="2"/>
<evidence type="ECO:0000313" key="12">
    <source>
        <dbReference type="Proteomes" id="UP000450676"/>
    </source>
</evidence>
<comment type="catalytic activity">
    <reaction evidence="1">
        <text>ATP + protein L-histidine = ADP + protein N-phospho-L-histidine.</text>
        <dbReference type="EC" id="2.7.13.3"/>
    </reaction>
</comment>
<dbReference type="SUPFAM" id="SSF47384">
    <property type="entry name" value="Homodimeric domain of signal transducing histidine kinase"/>
    <property type="match status" value="1"/>
</dbReference>
<dbReference type="PROSITE" id="PS50110">
    <property type="entry name" value="RESPONSE_REGULATORY"/>
    <property type="match status" value="1"/>
</dbReference>
<dbReference type="CDD" id="cd19920">
    <property type="entry name" value="REC_PA4781-like"/>
    <property type="match status" value="1"/>
</dbReference>
<dbReference type="Proteomes" id="UP000450676">
    <property type="component" value="Unassembled WGS sequence"/>
</dbReference>
<feature type="domain" description="Response regulatory" evidence="10">
    <location>
        <begin position="26"/>
        <end position="142"/>
    </location>
</feature>
<evidence type="ECO:0000256" key="4">
    <source>
        <dbReference type="ARBA" id="ARBA00022679"/>
    </source>
</evidence>
<dbReference type="SMART" id="SM00387">
    <property type="entry name" value="HATPase_c"/>
    <property type="match status" value="1"/>
</dbReference>
<dbReference type="InterPro" id="IPR003661">
    <property type="entry name" value="HisK_dim/P_dom"/>
</dbReference>
<reference evidence="11 12" key="1">
    <citation type="submission" date="2019-12" db="EMBL/GenBank/DDBJ databases">
        <title>Novel species isolated from a subtropical stream in China.</title>
        <authorList>
            <person name="Lu H."/>
        </authorList>
    </citation>
    <scope>NUCLEOTIDE SEQUENCE [LARGE SCALE GENOMIC DNA]</scope>
    <source>
        <strain evidence="11 12">FT127W</strain>
    </source>
</reference>
<dbReference type="SMART" id="SM00388">
    <property type="entry name" value="HisKA"/>
    <property type="match status" value="1"/>
</dbReference>
<evidence type="ECO:0000256" key="2">
    <source>
        <dbReference type="ARBA" id="ARBA00012438"/>
    </source>
</evidence>
<feature type="modified residue" description="4-aspartylphosphate" evidence="6">
    <location>
        <position position="75"/>
    </location>
</feature>
<accession>A0A7X4HE28</accession>
<gene>
    <name evidence="11" type="ORF">GTP77_18290</name>
</gene>
<feature type="region of interest" description="Disordered" evidence="8">
    <location>
        <begin position="1"/>
        <end position="24"/>
    </location>
</feature>
<evidence type="ECO:0000256" key="5">
    <source>
        <dbReference type="ARBA" id="ARBA00022777"/>
    </source>
</evidence>
<dbReference type="SUPFAM" id="SSF55874">
    <property type="entry name" value="ATPase domain of HSP90 chaperone/DNA topoisomerase II/histidine kinase"/>
    <property type="match status" value="1"/>
</dbReference>
<dbReference type="Gene3D" id="3.30.565.10">
    <property type="entry name" value="Histidine kinase-like ATPase, C-terminal domain"/>
    <property type="match status" value="1"/>
</dbReference>
<dbReference type="PRINTS" id="PR00344">
    <property type="entry name" value="BCTRLSENSOR"/>
</dbReference>
<evidence type="ECO:0000256" key="3">
    <source>
        <dbReference type="ARBA" id="ARBA00022553"/>
    </source>
</evidence>
<evidence type="ECO:0000256" key="8">
    <source>
        <dbReference type="SAM" id="MobiDB-lite"/>
    </source>
</evidence>
<keyword evidence="5" id="KW-0418">Kinase</keyword>
<feature type="domain" description="Histidine kinase" evidence="9">
    <location>
        <begin position="184"/>
        <end position="409"/>
    </location>
</feature>
<dbReference type="InterPro" id="IPR001789">
    <property type="entry name" value="Sig_transdc_resp-reg_receiver"/>
</dbReference>
<dbReference type="Pfam" id="PF00072">
    <property type="entry name" value="Response_reg"/>
    <property type="match status" value="1"/>
</dbReference>
<dbReference type="InterPro" id="IPR005467">
    <property type="entry name" value="His_kinase_dom"/>
</dbReference>
<dbReference type="SMART" id="SM00448">
    <property type="entry name" value="REC"/>
    <property type="match status" value="1"/>
</dbReference>
<sequence length="416" mass="44920">MEAEGRREQAREQNQAQQAPEQVRGDILVVEDTPASLQLLSKLLTDAGYRVREAPNGELALWSAQAQAPELVLLDIRMPGIDGYEVCSRLKQMPGLDEVPVIFLSAHSDTDDKLRGFQVGGVDFISKPFHFEEVNARVMAHLKIRRLQQQLAAQNDQLQRESRQRLAEIAHMNRNASASVYCAALVHELNQPLAAIMSNAEAAELFLQMTPPALDDVEEILGDIRRDDRRASELIQRMRELLKKSDPVAQRLDLNEAVAQVIALLGSEARMRRVLLQAEPAPAPLMVSADPVQLQQILINLVLNGMDAMGASPQGIGAADGGCGKPRQVVLRAGLRGDGMAEVLVRDHGCGFGANQARLFESFFTTKAHGMGLGLSIAAAIVQAHGGRIWADNNPDGGATVGFALPSAPAAAGGQP</sequence>
<dbReference type="Pfam" id="PF02518">
    <property type="entry name" value="HATPase_c"/>
    <property type="match status" value="1"/>
</dbReference>
<dbReference type="EMBL" id="WWCU01000021">
    <property type="protein sequence ID" value="MYN09274.1"/>
    <property type="molecule type" value="Genomic_DNA"/>
</dbReference>
<dbReference type="InterPro" id="IPR004358">
    <property type="entry name" value="Sig_transdc_His_kin-like_C"/>
</dbReference>
<feature type="compositionally biased region" description="Low complexity" evidence="8">
    <location>
        <begin position="12"/>
        <end position="22"/>
    </location>
</feature>
<feature type="compositionally biased region" description="Basic and acidic residues" evidence="8">
    <location>
        <begin position="1"/>
        <end position="11"/>
    </location>
</feature>
<evidence type="ECO:0000256" key="6">
    <source>
        <dbReference type="PROSITE-ProRule" id="PRU00169"/>
    </source>
</evidence>
<feature type="coiled-coil region" evidence="7">
    <location>
        <begin position="144"/>
        <end position="175"/>
    </location>
</feature>
<name>A0A7X4HE28_9BURK</name>
<dbReference type="PROSITE" id="PS50109">
    <property type="entry name" value="HIS_KIN"/>
    <property type="match status" value="1"/>
</dbReference>
<dbReference type="SUPFAM" id="SSF52172">
    <property type="entry name" value="CheY-like"/>
    <property type="match status" value="1"/>
</dbReference>
<dbReference type="AlphaFoldDB" id="A0A7X4HE28"/>
<dbReference type="Pfam" id="PF00512">
    <property type="entry name" value="HisKA"/>
    <property type="match status" value="1"/>
</dbReference>
<keyword evidence="12" id="KW-1185">Reference proteome</keyword>
<evidence type="ECO:0000259" key="9">
    <source>
        <dbReference type="PROSITE" id="PS50109"/>
    </source>
</evidence>
<dbReference type="Gene3D" id="1.10.287.130">
    <property type="match status" value="1"/>
</dbReference>
<dbReference type="InterPro" id="IPR011006">
    <property type="entry name" value="CheY-like_superfamily"/>
</dbReference>
<dbReference type="GO" id="GO:0000155">
    <property type="term" value="F:phosphorelay sensor kinase activity"/>
    <property type="evidence" value="ECO:0007669"/>
    <property type="project" value="InterPro"/>
</dbReference>
<dbReference type="RefSeq" id="WP_161073578.1">
    <property type="nucleotide sequence ID" value="NZ_WWCU01000021.1"/>
</dbReference>
<dbReference type="CDD" id="cd00082">
    <property type="entry name" value="HisKA"/>
    <property type="match status" value="1"/>
</dbReference>
<evidence type="ECO:0000256" key="7">
    <source>
        <dbReference type="SAM" id="Coils"/>
    </source>
</evidence>
<keyword evidence="7" id="KW-0175">Coiled coil</keyword>
<protein>
    <recommendedName>
        <fullName evidence="2">histidine kinase</fullName>
        <ecNumber evidence="2">2.7.13.3</ecNumber>
    </recommendedName>
</protein>
<keyword evidence="3 6" id="KW-0597">Phosphoprotein</keyword>
<comment type="caution">
    <text evidence="11">The sequence shown here is derived from an EMBL/GenBank/DDBJ whole genome shotgun (WGS) entry which is preliminary data.</text>
</comment>
<evidence type="ECO:0000256" key="1">
    <source>
        <dbReference type="ARBA" id="ARBA00000085"/>
    </source>
</evidence>
<dbReference type="GO" id="GO:0005886">
    <property type="term" value="C:plasma membrane"/>
    <property type="evidence" value="ECO:0007669"/>
    <property type="project" value="TreeGrafter"/>
</dbReference>
<proteinExistence type="predicted"/>
<dbReference type="PANTHER" id="PTHR43047:SF72">
    <property type="entry name" value="OSMOSENSING HISTIDINE PROTEIN KINASE SLN1"/>
    <property type="match status" value="1"/>
</dbReference>
<dbReference type="InterPro" id="IPR036890">
    <property type="entry name" value="HATPase_C_sf"/>
</dbReference>
<dbReference type="Gene3D" id="3.40.50.2300">
    <property type="match status" value="1"/>
</dbReference>
<dbReference type="PANTHER" id="PTHR43047">
    <property type="entry name" value="TWO-COMPONENT HISTIDINE PROTEIN KINASE"/>
    <property type="match status" value="1"/>
</dbReference>
<organism evidence="11 12">
    <name type="scientific">Pseudoduganella aquatica</name>
    <dbReference type="NCBI Taxonomy" id="2660641"/>
    <lineage>
        <taxon>Bacteria</taxon>
        <taxon>Pseudomonadati</taxon>
        <taxon>Pseudomonadota</taxon>
        <taxon>Betaproteobacteria</taxon>
        <taxon>Burkholderiales</taxon>
        <taxon>Oxalobacteraceae</taxon>
        <taxon>Telluria group</taxon>
        <taxon>Pseudoduganella</taxon>
    </lineage>
</organism>
<dbReference type="GO" id="GO:0009927">
    <property type="term" value="F:histidine phosphotransfer kinase activity"/>
    <property type="evidence" value="ECO:0007669"/>
    <property type="project" value="TreeGrafter"/>
</dbReference>
<keyword evidence="4" id="KW-0808">Transferase</keyword>